<evidence type="ECO:0000313" key="3">
    <source>
        <dbReference type="EMBL" id="KFK28840.1"/>
    </source>
</evidence>
<gene>
    <name evidence="3" type="ordered locus">AALP_Aa7g055700</name>
</gene>
<feature type="domain" description="Retrotransposon gag" evidence="2">
    <location>
        <begin position="100"/>
        <end position="163"/>
    </location>
</feature>
<dbReference type="EMBL" id="CM002875">
    <property type="protein sequence ID" value="KFK28840.1"/>
    <property type="molecule type" value="Genomic_DNA"/>
</dbReference>
<name>A0A087GG38_ARAAL</name>
<feature type="region of interest" description="Disordered" evidence="1">
    <location>
        <begin position="1"/>
        <end position="82"/>
    </location>
</feature>
<proteinExistence type="predicted"/>
<reference evidence="4" key="1">
    <citation type="journal article" date="2015" name="Nat. Plants">
        <title>Genome expansion of Arabis alpina linked with retrotransposition and reduced symmetric DNA methylation.</title>
        <authorList>
            <person name="Willing E.M."/>
            <person name="Rawat V."/>
            <person name="Mandakova T."/>
            <person name="Maumus F."/>
            <person name="James G.V."/>
            <person name="Nordstroem K.J."/>
            <person name="Becker C."/>
            <person name="Warthmann N."/>
            <person name="Chica C."/>
            <person name="Szarzynska B."/>
            <person name="Zytnicki M."/>
            <person name="Albani M.C."/>
            <person name="Kiefer C."/>
            <person name="Bergonzi S."/>
            <person name="Castaings L."/>
            <person name="Mateos J.L."/>
            <person name="Berns M.C."/>
            <person name="Bujdoso N."/>
            <person name="Piofczyk T."/>
            <person name="de Lorenzo L."/>
            <person name="Barrero-Sicilia C."/>
            <person name="Mateos I."/>
            <person name="Piednoel M."/>
            <person name="Hagmann J."/>
            <person name="Chen-Min-Tao R."/>
            <person name="Iglesias-Fernandez R."/>
            <person name="Schuster S.C."/>
            <person name="Alonso-Blanco C."/>
            <person name="Roudier F."/>
            <person name="Carbonero P."/>
            <person name="Paz-Ares J."/>
            <person name="Davis S.J."/>
            <person name="Pecinka A."/>
            <person name="Quesneville H."/>
            <person name="Colot V."/>
            <person name="Lysak M.A."/>
            <person name="Weigel D."/>
            <person name="Coupland G."/>
            <person name="Schneeberger K."/>
        </authorList>
    </citation>
    <scope>NUCLEOTIDE SEQUENCE [LARGE SCALE GENOMIC DNA]</scope>
    <source>
        <strain evidence="4">cv. Pajares</strain>
    </source>
</reference>
<evidence type="ECO:0000313" key="4">
    <source>
        <dbReference type="Proteomes" id="UP000029120"/>
    </source>
</evidence>
<sequence length="792" mass="87514">MSALGGKVVGRDEGSEVISKGSVGNDANPQPQVQLENVAPDAQDAQGGQGGDAPELEDGASGAHVPIQENPAAPGDGNPEPAAEDLIRNLIFQMLDQMNQQHEESVVPKFVTHKPTWMEFRMEFEKNYFPTEAKDRLEIQFLELKQRNRSVREYKAEFTQAASLNSLMERAMDVEEGISDEQEDSMDVDSVNLEGSREQGDYAISCLNKHPSSYGPGKTFVGSTPTSYAGEPPVKRQAVDRVYNLEVEDTPKPPCPSNGPIVGGGSGEQYPDEQIGQEEVAQEQVVREIFASRFEVFNISPSLSDEKSLDSMRRVTSVFMSRCLLIVSSGSRYPISSLVPHPPAPPLTDLPSRDDLRRIRAGNHRWDDLTYSRICRARGRLDTWDSEYWAAEMRGTTPGIHAFNTPLIPIRPKKSRRLFEVSSRSDAEVTVDPYAIVVIQDSKDTIDDVYLQNHEEIPPVKDGSQKIPSATDGRGKVDAVDKKAEKKRIAAKAKADLEAGRIPAFRIGGTCEILPSEALVARSLGVTPPASLLVMSDNAAIRPCSAVQTAVNVISTGNRIKTLASCSDSLNDLFDQARALKEEKQKLVEEAKRRDSHFKVAFTKIAELRASLEKSRLTEDRLRKKRDRASRRADEIARGTSAQSARHSSRLERIHLFLVALYAPQEAKAQLCYRQGARISLEKMVEAEYELAPSLLDNYAKEEEEYLAKVESFTVNSLCDDILFATLPPPPACPPWDVSSQVPEGISEHETLSSWGVELITRCILEFIKRMVSFFAVISSSLSSKLRDGGAT</sequence>
<protein>
    <recommendedName>
        <fullName evidence="2">Retrotransposon gag domain-containing protein</fullName>
    </recommendedName>
</protein>
<feature type="region of interest" description="Disordered" evidence="1">
    <location>
        <begin position="247"/>
        <end position="272"/>
    </location>
</feature>
<dbReference type="Proteomes" id="UP000029120">
    <property type="component" value="Chromosome 7"/>
</dbReference>
<evidence type="ECO:0000256" key="1">
    <source>
        <dbReference type="SAM" id="MobiDB-lite"/>
    </source>
</evidence>
<dbReference type="Pfam" id="PF03732">
    <property type="entry name" value="Retrotrans_gag"/>
    <property type="match status" value="1"/>
</dbReference>
<organism evidence="3 4">
    <name type="scientific">Arabis alpina</name>
    <name type="common">Alpine rock-cress</name>
    <dbReference type="NCBI Taxonomy" id="50452"/>
    <lineage>
        <taxon>Eukaryota</taxon>
        <taxon>Viridiplantae</taxon>
        <taxon>Streptophyta</taxon>
        <taxon>Embryophyta</taxon>
        <taxon>Tracheophyta</taxon>
        <taxon>Spermatophyta</taxon>
        <taxon>Magnoliopsida</taxon>
        <taxon>eudicotyledons</taxon>
        <taxon>Gunneridae</taxon>
        <taxon>Pentapetalae</taxon>
        <taxon>rosids</taxon>
        <taxon>malvids</taxon>
        <taxon>Brassicales</taxon>
        <taxon>Brassicaceae</taxon>
        <taxon>Arabideae</taxon>
        <taxon>Arabis</taxon>
    </lineage>
</organism>
<dbReference type="OrthoDB" id="1111698at2759"/>
<feature type="region of interest" description="Disordered" evidence="1">
    <location>
        <begin position="619"/>
        <end position="644"/>
    </location>
</feature>
<dbReference type="InterPro" id="IPR005162">
    <property type="entry name" value="Retrotrans_gag_dom"/>
</dbReference>
<accession>A0A087GG38</accession>
<dbReference type="Gramene" id="KFK28840">
    <property type="protein sequence ID" value="KFK28840"/>
    <property type="gene ID" value="AALP_AA7G055700"/>
</dbReference>
<keyword evidence="4" id="KW-1185">Reference proteome</keyword>
<dbReference type="AlphaFoldDB" id="A0A087GG38"/>
<feature type="compositionally biased region" description="Polar residues" evidence="1">
    <location>
        <begin position="25"/>
        <end position="35"/>
    </location>
</feature>
<evidence type="ECO:0000259" key="2">
    <source>
        <dbReference type="Pfam" id="PF03732"/>
    </source>
</evidence>